<dbReference type="AlphaFoldDB" id="A0A0A2MAB9"/>
<evidence type="ECO:0000313" key="8">
    <source>
        <dbReference type="Proteomes" id="UP000030121"/>
    </source>
</evidence>
<feature type="transmembrane region" description="Helical" evidence="5">
    <location>
        <begin position="242"/>
        <end position="275"/>
    </location>
</feature>
<feature type="transmembrane region" description="Helical" evidence="5">
    <location>
        <begin position="281"/>
        <end position="301"/>
    </location>
</feature>
<dbReference type="InterPro" id="IPR049453">
    <property type="entry name" value="Memb_transporter_dom"/>
</dbReference>
<dbReference type="EMBL" id="JRLW01000008">
    <property type="protein sequence ID" value="KGO89617.1"/>
    <property type="molecule type" value="Genomic_DNA"/>
</dbReference>
<dbReference type="Proteomes" id="UP000030121">
    <property type="component" value="Unassembled WGS sequence"/>
</dbReference>
<protein>
    <recommendedName>
        <fullName evidence="6">Integral membrane bound transporter domain-containing protein</fullName>
    </recommendedName>
</protein>
<keyword evidence="4 5" id="KW-0472">Membrane</keyword>
<evidence type="ECO:0000256" key="5">
    <source>
        <dbReference type="SAM" id="Phobius"/>
    </source>
</evidence>
<feature type="transmembrane region" description="Helical" evidence="5">
    <location>
        <begin position="188"/>
        <end position="210"/>
    </location>
</feature>
<evidence type="ECO:0000256" key="2">
    <source>
        <dbReference type="ARBA" id="ARBA00022692"/>
    </source>
</evidence>
<comment type="subcellular location">
    <subcellularLocation>
        <location evidence="1">Membrane</location>
        <topology evidence="1">Multi-pass membrane protein</topology>
    </subcellularLocation>
</comment>
<dbReference type="OrthoDB" id="581879at2"/>
<feature type="transmembrane region" description="Helical" evidence="5">
    <location>
        <begin position="152"/>
        <end position="176"/>
    </location>
</feature>
<dbReference type="GO" id="GO:0016020">
    <property type="term" value="C:membrane"/>
    <property type="evidence" value="ECO:0007669"/>
    <property type="project" value="UniProtKB-SubCell"/>
</dbReference>
<proteinExistence type="predicted"/>
<dbReference type="RefSeq" id="WP_035744368.1">
    <property type="nucleotide sequence ID" value="NZ_AUCZ01000003.1"/>
</dbReference>
<feature type="transmembrane region" description="Helical" evidence="5">
    <location>
        <begin position="72"/>
        <end position="92"/>
    </location>
</feature>
<accession>A0A0A2MAB9</accession>
<comment type="caution">
    <text evidence="7">The sequence shown here is derived from an EMBL/GenBank/DDBJ whole genome shotgun (WGS) entry which is preliminary data.</text>
</comment>
<name>A0A0A2MAB9_9FLAO</name>
<keyword evidence="8" id="KW-1185">Reference proteome</keyword>
<feature type="transmembrane region" description="Helical" evidence="5">
    <location>
        <begin position="49"/>
        <end position="65"/>
    </location>
</feature>
<evidence type="ECO:0000313" key="7">
    <source>
        <dbReference type="EMBL" id="KGO89617.1"/>
    </source>
</evidence>
<organism evidence="7 8">
    <name type="scientific">Flavobacterium suncheonense GH29-5 = DSM 17707</name>
    <dbReference type="NCBI Taxonomy" id="1121899"/>
    <lineage>
        <taxon>Bacteria</taxon>
        <taxon>Pseudomonadati</taxon>
        <taxon>Bacteroidota</taxon>
        <taxon>Flavobacteriia</taxon>
        <taxon>Flavobacteriales</taxon>
        <taxon>Flavobacteriaceae</taxon>
        <taxon>Flavobacterium</taxon>
    </lineage>
</organism>
<feature type="transmembrane region" description="Helical" evidence="5">
    <location>
        <begin position="98"/>
        <end position="117"/>
    </location>
</feature>
<evidence type="ECO:0000256" key="1">
    <source>
        <dbReference type="ARBA" id="ARBA00004141"/>
    </source>
</evidence>
<keyword evidence="3 5" id="KW-1133">Transmembrane helix</keyword>
<reference evidence="7 8" key="1">
    <citation type="submission" date="2013-09" db="EMBL/GenBank/DDBJ databases">
        <authorList>
            <person name="Zeng Z."/>
            <person name="Chen C."/>
        </authorList>
    </citation>
    <scope>NUCLEOTIDE SEQUENCE [LARGE SCALE GENOMIC DNA]</scope>
    <source>
        <strain evidence="7 8">GH29-5</strain>
    </source>
</reference>
<sequence length="357" mass="40442">MRILRQLQLEFSALFCYRKSERSWHIPFLASLCVGIPLFIGYYLNKPEYGITSCVGGLVFLYLPGGSLARRMVTMLACSFGFVFAYTIGVLFSFQPYLSSVVLGLFAAFVHWVSRFFQLKPPGNFFFIMIASIASCMPFAPEEIPAKVGLMAMGTLLATVIAFVYSMLITKGVAFLSEFVVVVQRNYVTIFEAVVIGFFMSLSLLIGLLLKLDNPYWLPISCAAVIQGVTLQQVWRRTFQRILGTFAGLVLTWFLLQLELNLFWICFSIVVFQFIVETLIVRQYALTIVFITPLTIFLADVGNSLRMEPGELIATRFLDIIIGSVIGAVAGWLLHHQYLRNQSERQIRKTRIALYRK</sequence>
<feature type="domain" description="Integral membrane bound transporter" evidence="6">
    <location>
        <begin position="203"/>
        <end position="329"/>
    </location>
</feature>
<evidence type="ECO:0000259" key="6">
    <source>
        <dbReference type="Pfam" id="PF13515"/>
    </source>
</evidence>
<feature type="transmembrane region" description="Helical" evidence="5">
    <location>
        <begin position="313"/>
        <end position="334"/>
    </location>
</feature>
<keyword evidence="2 5" id="KW-0812">Transmembrane</keyword>
<evidence type="ECO:0000256" key="3">
    <source>
        <dbReference type="ARBA" id="ARBA00022989"/>
    </source>
</evidence>
<feature type="transmembrane region" description="Helical" evidence="5">
    <location>
        <begin position="124"/>
        <end position="140"/>
    </location>
</feature>
<gene>
    <name evidence="7" type="ORF">Q764_07560</name>
</gene>
<evidence type="ECO:0000256" key="4">
    <source>
        <dbReference type="ARBA" id="ARBA00023136"/>
    </source>
</evidence>
<dbReference type="STRING" id="1121899.GCA_000430025_00633"/>
<feature type="transmembrane region" description="Helical" evidence="5">
    <location>
        <begin position="24"/>
        <end position="43"/>
    </location>
</feature>
<dbReference type="eggNOG" id="COG1289">
    <property type="taxonomic scope" value="Bacteria"/>
</dbReference>
<dbReference type="Pfam" id="PF13515">
    <property type="entry name" value="FUSC_2"/>
    <property type="match status" value="1"/>
</dbReference>